<reference evidence="1 2" key="1">
    <citation type="submission" date="2019-08" db="EMBL/GenBank/DDBJ databases">
        <title>Whole genome sequencing of chitin degrading bacteria Chitinophaga pinensis YS16.</title>
        <authorList>
            <person name="Singh R.P."/>
            <person name="Manchanda G."/>
            <person name="Maurya I.K."/>
            <person name="Joshi N.K."/>
            <person name="Srivastava A.K."/>
        </authorList>
    </citation>
    <scope>NUCLEOTIDE SEQUENCE [LARGE SCALE GENOMIC DNA]</scope>
    <source>
        <strain evidence="1 2">YS-16</strain>
    </source>
</reference>
<name>A0A5C6LK25_9BACT</name>
<dbReference type="RefSeq" id="WP_146308642.1">
    <property type="nucleotide sequence ID" value="NZ_VOHS01000096.1"/>
</dbReference>
<sequence length="103" mass="11439">MNRLPSCDLVDFLNGVPANNSLEFTVSEDLGSTVTSANLTVTFSGYKYTQNAQSMTYKITNLSSNSSYNFEQSPSEKGQRKQLIRLLQFMPGIGSDWKQGLMV</sequence>
<organism evidence="1 2">
    <name type="scientific">Chitinophaga pinensis</name>
    <dbReference type="NCBI Taxonomy" id="79329"/>
    <lineage>
        <taxon>Bacteria</taxon>
        <taxon>Pseudomonadati</taxon>
        <taxon>Bacteroidota</taxon>
        <taxon>Chitinophagia</taxon>
        <taxon>Chitinophagales</taxon>
        <taxon>Chitinophagaceae</taxon>
        <taxon>Chitinophaga</taxon>
    </lineage>
</organism>
<protein>
    <submittedName>
        <fullName evidence="1">Uncharacterized protein</fullName>
    </submittedName>
</protein>
<evidence type="ECO:0000313" key="2">
    <source>
        <dbReference type="Proteomes" id="UP000318815"/>
    </source>
</evidence>
<gene>
    <name evidence="1" type="ORF">FEF09_30340</name>
</gene>
<comment type="caution">
    <text evidence="1">The sequence shown here is derived from an EMBL/GenBank/DDBJ whole genome shotgun (WGS) entry which is preliminary data.</text>
</comment>
<evidence type="ECO:0000313" key="1">
    <source>
        <dbReference type="EMBL" id="TWV88654.1"/>
    </source>
</evidence>
<accession>A0A5C6LK25</accession>
<dbReference type="Proteomes" id="UP000318815">
    <property type="component" value="Unassembled WGS sequence"/>
</dbReference>
<dbReference type="EMBL" id="VOHS01000096">
    <property type="protein sequence ID" value="TWV88654.1"/>
    <property type="molecule type" value="Genomic_DNA"/>
</dbReference>
<keyword evidence="2" id="KW-1185">Reference proteome</keyword>
<proteinExistence type="predicted"/>
<dbReference type="AlphaFoldDB" id="A0A5C6LK25"/>